<accession>A0A8J7U098</accession>
<dbReference type="PANTHER" id="PTHR42942:SF1">
    <property type="entry name" value="ALKYLTRANSFERASE-LIKE PROTEIN 1"/>
    <property type="match status" value="1"/>
</dbReference>
<dbReference type="GO" id="GO:0006281">
    <property type="term" value="P:DNA repair"/>
    <property type="evidence" value="ECO:0007669"/>
    <property type="project" value="InterPro"/>
</dbReference>
<dbReference type="Proteomes" id="UP000664417">
    <property type="component" value="Unassembled WGS sequence"/>
</dbReference>
<keyword evidence="1" id="KW-0227">DNA damage</keyword>
<comment type="caution">
    <text evidence="3">The sequence shown here is derived from an EMBL/GenBank/DDBJ whole genome shotgun (WGS) entry which is preliminary data.</text>
</comment>
<organism evidence="3 4">
    <name type="scientific">Acanthopleuribacter pedis</name>
    <dbReference type="NCBI Taxonomy" id="442870"/>
    <lineage>
        <taxon>Bacteria</taxon>
        <taxon>Pseudomonadati</taxon>
        <taxon>Acidobacteriota</taxon>
        <taxon>Holophagae</taxon>
        <taxon>Acanthopleuribacterales</taxon>
        <taxon>Acanthopleuribacteraceae</taxon>
        <taxon>Acanthopleuribacter</taxon>
    </lineage>
</organism>
<dbReference type="PANTHER" id="PTHR42942">
    <property type="entry name" value="6-O-METHYLGUANINE DNA METHYLTRANSFERASE"/>
    <property type="match status" value="1"/>
</dbReference>
<dbReference type="GO" id="GO:0032259">
    <property type="term" value="P:methylation"/>
    <property type="evidence" value="ECO:0007669"/>
    <property type="project" value="UniProtKB-KW"/>
</dbReference>
<dbReference type="EC" id="2.1.1.63" evidence="3"/>
<dbReference type="SUPFAM" id="SSF46767">
    <property type="entry name" value="Methylated DNA-protein cysteine methyltransferase, C-terminal domain"/>
    <property type="match status" value="1"/>
</dbReference>
<dbReference type="RefSeq" id="WP_207856085.1">
    <property type="nucleotide sequence ID" value="NZ_JAFREP010000001.1"/>
</dbReference>
<evidence type="ECO:0000259" key="2">
    <source>
        <dbReference type="Pfam" id="PF01035"/>
    </source>
</evidence>
<evidence type="ECO:0000313" key="3">
    <source>
        <dbReference type="EMBL" id="MBO1316848.1"/>
    </source>
</evidence>
<feature type="domain" description="Methylated-DNA-[protein]-cysteine S-methyltransferase DNA binding" evidence="2">
    <location>
        <begin position="6"/>
        <end position="87"/>
    </location>
</feature>
<dbReference type="EMBL" id="JAFREP010000001">
    <property type="protein sequence ID" value="MBO1316848.1"/>
    <property type="molecule type" value="Genomic_DNA"/>
</dbReference>
<name>A0A8J7U098_9BACT</name>
<evidence type="ECO:0000313" key="4">
    <source>
        <dbReference type="Proteomes" id="UP000664417"/>
    </source>
</evidence>
<dbReference type="InterPro" id="IPR036388">
    <property type="entry name" value="WH-like_DNA-bd_sf"/>
</dbReference>
<reference evidence="3" key="1">
    <citation type="submission" date="2021-03" db="EMBL/GenBank/DDBJ databases">
        <authorList>
            <person name="Wang G."/>
        </authorList>
    </citation>
    <scope>NUCLEOTIDE SEQUENCE</scope>
    <source>
        <strain evidence="3">KCTC 12899</strain>
    </source>
</reference>
<dbReference type="Gene3D" id="1.10.10.10">
    <property type="entry name" value="Winged helix-like DNA-binding domain superfamily/Winged helix DNA-binding domain"/>
    <property type="match status" value="1"/>
</dbReference>
<gene>
    <name evidence="3" type="ORF">J3U88_00145</name>
</gene>
<keyword evidence="3" id="KW-0808">Transferase</keyword>
<sequence length="107" mass="12288">MAENSWNERVWQMVAKIPHGRVASYGQIARMLGAPRKARHVGYALAATPKDRTIPWQRVINSRGMISFPVDSHQYRLQKAMLLEEGVVFSDKDRINLRTFGWTGEHP</sequence>
<dbReference type="CDD" id="cd06445">
    <property type="entry name" value="ATase"/>
    <property type="match status" value="1"/>
</dbReference>
<keyword evidence="3" id="KW-0489">Methyltransferase</keyword>
<evidence type="ECO:0000256" key="1">
    <source>
        <dbReference type="ARBA" id="ARBA00022763"/>
    </source>
</evidence>
<protein>
    <submittedName>
        <fullName evidence="3">Methylated-DNA--[protein]-cysteine S-methyltransferase</fullName>
        <ecNumber evidence="3">2.1.1.63</ecNumber>
    </submittedName>
</protein>
<dbReference type="InterPro" id="IPR052520">
    <property type="entry name" value="ATL_DNA_repair"/>
</dbReference>
<dbReference type="Pfam" id="PF01035">
    <property type="entry name" value="DNA_binding_1"/>
    <property type="match status" value="1"/>
</dbReference>
<proteinExistence type="predicted"/>
<dbReference type="InterPro" id="IPR014048">
    <property type="entry name" value="MethylDNA_cys_MeTrfase_DNA-bd"/>
</dbReference>
<dbReference type="AlphaFoldDB" id="A0A8J7U098"/>
<dbReference type="NCBIfam" id="TIGR00589">
    <property type="entry name" value="ogt"/>
    <property type="match status" value="1"/>
</dbReference>
<keyword evidence="4" id="KW-1185">Reference proteome</keyword>
<dbReference type="GO" id="GO:0003908">
    <property type="term" value="F:methylated-DNA-[protein]-cysteine S-methyltransferase activity"/>
    <property type="evidence" value="ECO:0007669"/>
    <property type="project" value="UniProtKB-EC"/>
</dbReference>
<dbReference type="InterPro" id="IPR036217">
    <property type="entry name" value="MethylDNA_cys_MeTrfase_DNAb"/>
</dbReference>